<dbReference type="CTD" id="4289"/>
<dbReference type="PANTHER" id="PTHR15526:SF5">
    <property type="entry name" value="MUSKELIN"/>
    <property type="match status" value="1"/>
</dbReference>
<dbReference type="OrthoDB" id="10052615at2759"/>
<accession>A0A913ZT24</accession>
<dbReference type="Gene3D" id="2.120.10.80">
    <property type="entry name" value="Kelch-type beta propeller"/>
    <property type="match status" value="2"/>
</dbReference>
<keyword evidence="1" id="KW-0880">Kelch repeat</keyword>
<dbReference type="Pfam" id="PF24981">
    <property type="entry name" value="Beta-prop_ATRN-LZTR1"/>
    <property type="match status" value="1"/>
</dbReference>
<dbReference type="SUPFAM" id="SSF117281">
    <property type="entry name" value="Kelch motif"/>
    <property type="match status" value="1"/>
</dbReference>
<dbReference type="SUPFAM" id="SSF49785">
    <property type="entry name" value="Galactose-binding domain-like"/>
    <property type="match status" value="1"/>
</dbReference>
<dbReference type="InterPro" id="IPR010565">
    <property type="entry name" value="Muskelin_N"/>
</dbReference>
<dbReference type="FunFam" id="2.60.120.260:FF:000066">
    <property type="entry name" value="Muskelin 1"/>
    <property type="match status" value="1"/>
</dbReference>
<keyword evidence="2" id="KW-0677">Repeat</keyword>
<dbReference type="PROSITE" id="PS50896">
    <property type="entry name" value="LISH"/>
    <property type="match status" value="1"/>
</dbReference>
<evidence type="ECO:0000256" key="1">
    <source>
        <dbReference type="ARBA" id="ARBA00022441"/>
    </source>
</evidence>
<evidence type="ECO:0008006" key="7">
    <source>
        <dbReference type="Google" id="ProtNLM"/>
    </source>
</evidence>
<dbReference type="InterPro" id="IPR052456">
    <property type="entry name" value="CTLH_complex_component"/>
</dbReference>
<keyword evidence="6" id="KW-1185">Reference proteome</keyword>
<proteinExistence type="predicted"/>
<dbReference type="Proteomes" id="UP000887568">
    <property type="component" value="Unplaced"/>
</dbReference>
<dbReference type="InterPro" id="IPR056737">
    <property type="entry name" value="Beta-prop_ATRN-MKLN-like"/>
</dbReference>
<dbReference type="InterPro" id="IPR006652">
    <property type="entry name" value="Kelch_1"/>
</dbReference>
<dbReference type="Pfam" id="PF01344">
    <property type="entry name" value="Kelch_1"/>
    <property type="match status" value="1"/>
</dbReference>
<dbReference type="GO" id="GO:0005737">
    <property type="term" value="C:cytoplasm"/>
    <property type="evidence" value="ECO:0007669"/>
    <property type="project" value="TreeGrafter"/>
</dbReference>
<dbReference type="InterPro" id="IPR015915">
    <property type="entry name" value="Kelch-typ_b-propeller"/>
</dbReference>
<feature type="domain" description="Attractin/MKLN-like beta-propeller" evidence="4">
    <location>
        <begin position="365"/>
        <end position="571"/>
    </location>
</feature>
<dbReference type="AlphaFoldDB" id="A0A913ZT24"/>
<organism evidence="5 6">
    <name type="scientific">Patiria miniata</name>
    <name type="common">Bat star</name>
    <name type="synonym">Asterina miniata</name>
    <dbReference type="NCBI Taxonomy" id="46514"/>
    <lineage>
        <taxon>Eukaryota</taxon>
        <taxon>Metazoa</taxon>
        <taxon>Echinodermata</taxon>
        <taxon>Eleutherozoa</taxon>
        <taxon>Asterozoa</taxon>
        <taxon>Asteroidea</taxon>
        <taxon>Valvatacea</taxon>
        <taxon>Valvatida</taxon>
        <taxon>Asterinidae</taxon>
        <taxon>Patiria</taxon>
    </lineage>
</organism>
<dbReference type="InterPro" id="IPR006594">
    <property type="entry name" value="LisH"/>
</dbReference>
<evidence type="ECO:0000313" key="6">
    <source>
        <dbReference type="Proteomes" id="UP000887568"/>
    </source>
</evidence>
<evidence type="ECO:0000259" key="4">
    <source>
        <dbReference type="Pfam" id="PF24981"/>
    </source>
</evidence>
<evidence type="ECO:0000313" key="5">
    <source>
        <dbReference type="EnsemblMetazoa" id="XP_038054231.1"/>
    </source>
</evidence>
<feature type="domain" description="Muskelin N-terminal" evidence="3">
    <location>
        <begin position="22"/>
        <end position="216"/>
    </location>
</feature>
<reference evidence="5" key="1">
    <citation type="submission" date="2022-11" db="UniProtKB">
        <authorList>
            <consortium name="EnsemblMetazoa"/>
        </authorList>
    </citation>
    <scope>IDENTIFICATION</scope>
</reference>
<dbReference type="RefSeq" id="XP_038054231.1">
    <property type="nucleotide sequence ID" value="XM_038198303.1"/>
</dbReference>
<dbReference type="GeneID" id="119726565"/>
<dbReference type="OMA" id="NKQDYKH"/>
<protein>
    <recommendedName>
        <fullName evidence="7">Muskelin</fullName>
    </recommendedName>
</protein>
<dbReference type="EnsemblMetazoa" id="XM_038198303.1">
    <property type="protein sequence ID" value="XP_038054231.1"/>
    <property type="gene ID" value="LOC119726565"/>
</dbReference>
<dbReference type="Gene3D" id="2.60.120.260">
    <property type="entry name" value="Galactose-binding domain-like"/>
    <property type="match status" value="1"/>
</dbReference>
<sequence length="743" mass="85751">MADSDKQPVNNMKPMTASRLESHKLTYTIEKWSSYSSNYVPENILVDAPNDQSSRWSSDSNCPPQYLTLKLEKCSLIDAISFGKYEKTHVCNLKKFKIYAGMTEEHMVELLTSGLENDSNMETFTLKHVVNGSQVPCRFIKIVPMLSCGPSFNFSIWYVAINGIDDPDTVQPCLIKYNKYREREAIRLCLKHLRQHNYSEAFETLQKKTKISLEHPTISELHEKLVVNGDFDCCEHIIERASEEGHFEQYISMQDYLPQWKLLCQHGSLEDDAKPGKRGGHQMCIDIDTETVYLYGGWDGAQDLSDFWAFSAATGQWTCLFKDTAKEGGPSARSCHKMCLDPQRRQIFTLGRYLDSSVRNVYPLKSDFYVYDIDTNKWLLICEDTGTEGGPKLIYDHQMSMDSQNSTIYVFGGRILTSTLLSEERPSEGSFSGLYSYHVPTNTWKLLRRDCASSLGGRDIKSRIGHSMLLHPVLQKLYIIAGQRGKDYLSDFFTYNIETDEIEVISDGNKKDSAIPAAGFTQRATINPDLNEIHVLSGLSKDKEKKDDSVKNSFWVYYINQNRWSCVYKNENSDQQYWSSRQCVEPCPRFAHQLAYDHKHKRHYLFGGNPGRSTAQRIRLDDFWSLELVRPLKDQVVRRCKHVIRKHRFQEIAMSNPVQALRYLQTELYETVNHKDKQETKEFQLLASSLFRPRLEVPDHLLTVHIEESQPHYSTRTQLFDTLVNFFPDNMSQPKGNLVDLII</sequence>
<dbReference type="SMART" id="SM00667">
    <property type="entry name" value="LisH"/>
    <property type="match status" value="1"/>
</dbReference>
<dbReference type="Pfam" id="PF06588">
    <property type="entry name" value="Muskelin_N"/>
    <property type="match status" value="1"/>
</dbReference>
<name>A0A913ZT24_PATMI</name>
<dbReference type="PANTHER" id="PTHR15526">
    <property type="entry name" value="MUSKELIN"/>
    <property type="match status" value="1"/>
</dbReference>
<evidence type="ECO:0000259" key="3">
    <source>
        <dbReference type="Pfam" id="PF06588"/>
    </source>
</evidence>
<dbReference type="InterPro" id="IPR008979">
    <property type="entry name" value="Galactose-bd-like_sf"/>
</dbReference>
<evidence type="ECO:0000256" key="2">
    <source>
        <dbReference type="ARBA" id="ARBA00022737"/>
    </source>
</evidence>